<gene>
    <name evidence="3" type="ORF">SAMN05421736_1025</name>
</gene>
<proteinExistence type="predicted"/>
<feature type="domain" description="ATP-grasp" evidence="2">
    <location>
        <begin position="116"/>
        <end position="344"/>
    </location>
</feature>
<evidence type="ECO:0000259" key="2">
    <source>
        <dbReference type="PROSITE" id="PS50975"/>
    </source>
</evidence>
<dbReference type="PROSITE" id="PS50975">
    <property type="entry name" value="ATP_GRASP"/>
    <property type="match status" value="1"/>
</dbReference>
<protein>
    <submittedName>
        <fullName evidence="3">YheC/D like ATP-grasp</fullName>
    </submittedName>
</protein>
<organism evidence="3 4">
    <name type="scientific">Evansella caseinilytica</name>
    <dbReference type="NCBI Taxonomy" id="1503961"/>
    <lineage>
        <taxon>Bacteria</taxon>
        <taxon>Bacillati</taxon>
        <taxon>Bacillota</taxon>
        <taxon>Bacilli</taxon>
        <taxon>Bacillales</taxon>
        <taxon>Bacillaceae</taxon>
        <taxon>Evansella</taxon>
    </lineage>
</organism>
<name>A0A1H3JZ98_9BACI</name>
<dbReference type="GO" id="GO:0046872">
    <property type="term" value="F:metal ion binding"/>
    <property type="evidence" value="ECO:0007669"/>
    <property type="project" value="InterPro"/>
</dbReference>
<dbReference type="SUPFAM" id="SSF56059">
    <property type="entry name" value="Glutathione synthetase ATP-binding domain-like"/>
    <property type="match status" value="1"/>
</dbReference>
<dbReference type="Pfam" id="PF14398">
    <property type="entry name" value="ATPgrasp_YheCD"/>
    <property type="match status" value="1"/>
</dbReference>
<dbReference type="EMBL" id="FNPI01000002">
    <property type="protein sequence ID" value="SDY45242.1"/>
    <property type="molecule type" value="Genomic_DNA"/>
</dbReference>
<keyword evidence="4" id="KW-1185">Reference proteome</keyword>
<evidence type="ECO:0000313" key="4">
    <source>
        <dbReference type="Proteomes" id="UP000198935"/>
    </source>
</evidence>
<dbReference type="Gene3D" id="3.30.470.20">
    <property type="entry name" value="ATP-grasp fold, B domain"/>
    <property type="match status" value="1"/>
</dbReference>
<keyword evidence="1" id="KW-0547">Nucleotide-binding</keyword>
<dbReference type="AlphaFoldDB" id="A0A1H3JZ98"/>
<dbReference type="Proteomes" id="UP000198935">
    <property type="component" value="Unassembled WGS sequence"/>
</dbReference>
<sequence>MHTLGILQLNTEQESEYLNQIAEICMKNNIQVFRFTPFAFHAAKGIVTGLKYASKEKNWIPSTFALPKYIYDRCFYPDNQSFRKYILNYMKQLKERAIFLNKGLPNKWTVYTWLFENAEIRKHLPPTQRLTKESLEAYLKTFRKVVVKPIFGSGGNGLYFIELSGKKSLISRGDSPFPFHQAATGTSLYTAVREITGDTPYLVQKFLPLQIDGYPFDLRVIMQKKSRTDWRIVGKGFRMGKKGTVVSNLHAGGKIAANIPFKKQASRRLQAILNKLIPGIPTQLEKFHQPLFEIGIDFGLCQTGEVWLLEVNSKPGYQTVLETSSLRKQPIAFSGPLEMINIFESSIPAAGALTL</sequence>
<keyword evidence="1" id="KW-0067">ATP-binding</keyword>
<evidence type="ECO:0000313" key="3">
    <source>
        <dbReference type="EMBL" id="SDY45242.1"/>
    </source>
</evidence>
<dbReference type="InterPro" id="IPR011761">
    <property type="entry name" value="ATP-grasp"/>
</dbReference>
<dbReference type="OrthoDB" id="7869153at2"/>
<evidence type="ECO:0000256" key="1">
    <source>
        <dbReference type="PROSITE-ProRule" id="PRU00409"/>
    </source>
</evidence>
<dbReference type="InterPro" id="IPR026838">
    <property type="entry name" value="YheC/D"/>
</dbReference>
<dbReference type="STRING" id="1503961.SAMN05421736_1025"/>
<accession>A0A1H3JZ98</accession>
<dbReference type="GO" id="GO:0005524">
    <property type="term" value="F:ATP binding"/>
    <property type="evidence" value="ECO:0007669"/>
    <property type="project" value="UniProtKB-UniRule"/>
</dbReference>
<reference evidence="4" key="1">
    <citation type="submission" date="2016-10" db="EMBL/GenBank/DDBJ databases">
        <authorList>
            <person name="Varghese N."/>
            <person name="Submissions S."/>
        </authorList>
    </citation>
    <scope>NUCLEOTIDE SEQUENCE [LARGE SCALE GENOMIC DNA]</scope>
    <source>
        <strain evidence="4">SP</strain>
    </source>
</reference>